<evidence type="ECO:0000256" key="2">
    <source>
        <dbReference type="ARBA" id="ARBA00022801"/>
    </source>
</evidence>
<keyword evidence="3" id="KW-0121">Carboxypeptidase</keyword>
<organism evidence="3 4">
    <name type="scientific">Segatella maculosa OT 289</name>
    <dbReference type="NCBI Taxonomy" id="999422"/>
    <lineage>
        <taxon>Bacteria</taxon>
        <taxon>Pseudomonadati</taxon>
        <taxon>Bacteroidota</taxon>
        <taxon>Bacteroidia</taxon>
        <taxon>Bacteroidales</taxon>
        <taxon>Prevotellaceae</taxon>
        <taxon>Segatella</taxon>
    </lineage>
</organism>
<dbReference type="SUPFAM" id="SSF56601">
    <property type="entry name" value="beta-lactamase/transpeptidase-like"/>
    <property type="match status" value="1"/>
</dbReference>
<dbReference type="GO" id="GO:0000270">
    <property type="term" value="P:peptidoglycan metabolic process"/>
    <property type="evidence" value="ECO:0007669"/>
    <property type="project" value="TreeGrafter"/>
</dbReference>
<keyword evidence="3" id="KW-0645">Protease</keyword>
<dbReference type="PATRIC" id="fig|999422.3.peg.1383"/>
<protein>
    <submittedName>
        <fullName evidence="3">D-alanyl-D-alanine carboxypeptidase/D-alanyl-D-alanine-endopeptidase</fullName>
    </submittedName>
</protein>
<dbReference type="STRING" id="999422.HMPREF9944_01333"/>
<dbReference type="GO" id="GO:0004185">
    <property type="term" value="F:serine-type carboxypeptidase activity"/>
    <property type="evidence" value="ECO:0007669"/>
    <property type="project" value="InterPro"/>
</dbReference>
<reference evidence="3 4" key="1">
    <citation type="submission" date="2011-12" db="EMBL/GenBank/DDBJ databases">
        <title>The Genome Sequence of Prevotella maculosa OT 289.</title>
        <authorList>
            <consortium name="The Broad Institute Genome Sequencing Platform"/>
            <person name="Earl A."/>
            <person name="Ward D."/>
            <person name="Feldgarden M."/>
            <person name="Gevers D."/>
            <person name="Izard J."/>
            <person name="Blanton J.M."/>
            <person name="Mathney J."/>
            <person name="Tanner A.C."/>
            <person name="Dewhirst F.E."/>
            <person name="Young S.K."/>
            <person name="Zeng Q."/>
            <person name="Gargeya S."/>
            <person name="Fitzgerald M."/>
            <person name="Haas B."/>
            <person name="Abouelleil A."/>
            <person name="Alvarado L."/>
            <person name="Arachchi H.M."/>
            <person name="Berlin A."/>
            <person name="Chapman S.B."/>
            <person name="Gearin G."/>
            <person name="Goldberg J."/>
            <person name="Griggs A."/>
            <person name="Gujja S."/>
            <person name="Hansen M."/>
            <person name="Heiman D."/>
            <person name="Howarth C."/>
            <person name="Larimer J."/>
            <person name="Lui A."/>
            <person name="MacDonald P.J.P."/>
            <person name="McCowen C."/>
            <person name="Montmayeur A."/>
            <person name="Murphy C."/>
            <person name="Neiman D."/>
            <person name="Pearson M."/>
            <person name="Priest M."/>
            <person name="Roberts A."/>
            <person name="Saif S."/>
            <person name="Shea T."/>
            <person name="Sisk P."/>
            <person name="Stolte C."/>
            <person name="Sykes S."/>
            <person name="Wortman J."/>
            <person name="Nusbaum C."/>
            <person name="Birren B."/>
        </authorList>
    </citation>
    <scope>NUCLEOTIDE SEQUENCE [LARGE SCALE GENOMIC DNA]</scope>
    <source>
        <strain evidence="3 4">OT 289</strain>
    </source>
</reference>
<evidence type="ECO:0000313" key="4">
    <source>
        <dbReference type="Proteomes" id="UP000003167"/>
    </source>
</evidence>
<dbReference type="Pfam" id="PF02113">
    <property type="entry name" value="Peptidase_S13"/>
    <property type="match status" value="2"/>
</dbReference>
<dbReference type="EMBL" id="AGEK01000025">
    <property type="protein sequence ID" value="EHO70714.1"/>
    <property type="molecule type" value="Genomic_DNA"/>
</dbReference>
<dbReference type="AlphaFoldDB" id="H1HM79"/>
<keyword evidence="4" id="KW-1185">Reference proteome</keyword>
<dbReference type="InterPro" id="IPR012338">
    <property type="entry name" value="Beta-lactam/transpept-like"/>
</dbReference>
<comment type="similarity">
    <text evidence="1">Belongs to the peptidase S13 family.</text>
</comment>
<dbReference type="Gene3D" id="3.50.80.20">
    <property type="entry name" value="D-Ala-D-Ala carboxypeptidase C, peptidase S13"/>
    <property type="match status" value="1"/>
</dbReference>
<dbReference type="NCBIfam" id="TIGR00666">
    <property type="entry name" value="PBP4"/>
    <property type="match status" value="1"/>
</dbReference>
<accession>H1HM79</accession>
<evidence type="ECO:0000256" key="1">
    <source>
        <dbReference type="ARBA" id="ARBA00006096"/>
    </source>
</evidence>
<comment type="caution">
    <text evidence="3">The sequence shown here is derived from an EMBL/GenBank/DDBJ whole genome shotgun (WGS) entry which is preliminary data.</text>
</comment>
<gene>
    <name evidence="3" type="ORF">HMPREF9944_01333</name>
</gene>
<dbReference type="PRINTS" id="PR00922">
    <property type="entry name" value="DADACBPTASE3"/>
</dbReference>
<dbReference type="Proteomes" id="UP000003167">
    <property type="component" value="Unassembled WGS sequence"/>
</dbReference>
<proteinExistence type="inferred from homology"/>
<dbReference type="HOGENOM" id="CLU_017692_1_3_10"/>
<dbReference type="Gene3D" id="3.40.710.10">
    <property type="entry name" value="DD-peptidase/beta-lactamase superfamily"/>
    <property type="match status" value="1"/>
</dbReference>
<dbReference type="PANTHER" id="PTHR30023:SF0">
    <property type="entry name" value="PENICILLIN-SENSITIVE CARBOXYPEPTIDASE A"/>
    <property type="match status" value="1"/>
</dbReference>
<evidence type="ECO:0000313" key="3">
    <source>
        <dbReference type="EMBL" id="EHO70714.1"/>
    </source>
</evidence>
<keyword evidence="2" id="KW-0378">Hydrolase</keyword>
<sequence>MVFFYYFCKQIDVSYMGMGKIRWLFLLMTLFSLPTFAQVENEVIDDGDNESVSDSAMVDTLFNDSISLPWPENVQYRLRNLLKSDMFETSQVGLMVYDLDADSALFAYNERQLMRPASTMKLITAVTAIDKLGGDYQFKTELCYTGKIENRKLTGDIYCVGGFDPRFNSDDLNAFVEGIRKMGVDTIEGHLYADRSMKDEKAYGEGWCWDDKNKVLTPLLIGGKDIFMGRFLNALVEHGIFVDASIDDKKKPNGAYCIVARFHTIDQILMRMLKESDNLYAEATFYQIAASTGSRPATARNARTVIRGLVEKIGLDPSKYKFADGSGLSLYNYLSAELEVRLLRYAYRNKNIRNHLLPALPIAGVDGTLKKRMRGSFTNGNVTAKTGTLTGITSLAGFCRAANGHALCFAIINQGVMHGRNGRAFQDRVCTVLCAPN</sequence>
<name>H1HM79_9BACT</name>
<dbReference type="PANTHER" id="PTHR30023">
    <property type="entry name" value="D-ALANYL-D-ALANINE CARBOXYPEPTIDASE"/>
    <property type="match status" value="1"/>
</dbReference>
<dbReference type="GO" id="GO:0006508">
    <property type="term" value="P:proteolysis"/>
    <property type="evidence" value="ECO:0007669"/>
    <property type="project" value="InterPro"/>
</dbReference>
<dbReference type="InterPro" id="IPR000667">
    <property type="entry name" value="Peptidase_S13"/>
</dbReference>